<dbReference type="Proteomes" id="UP001151532">
    <property type="component" value="Chromosome 3"/>
</dbReference>
<reference evidence="2" key="2">
    <citation type="journal article" date="2023" name="Int. J. Mol. Sci.">
        <title>De Novo Assembly and Annotation of 11 Diverse Shrub Willow (Salix) Genomes Reveals Novel Gene Organization in Sex-Linked Regions.</title>
        <authorList>
            <person name="Hyden B."/>
            <person name="Feng K."/>
            <person name="Yates T.B."/>
            <person name="Jawdy S."/>
            <person name="Cereghino C."/>
            <person name="Smart L.B."/>
            <person name="Muchero W."/>
        </authorList>
    </citation>
    <scope>NUCLEOTIDE SEQUENCE</scope>
    <source>
        <tissue evidence="2">Shoot tip</tissue>
    </source>
</reference>
<keyword evidence="3" id="KW-1185">Reference proteome</keyword>
<evidence type="ECO:0000256" key="1">
    <source>
        <dbReference type="SAM" id="MobiDB-lite"/>
    </source>
</evidence>
<reference evidence="2" key="1">
    <citation type="submission" date="2022-11" db="EMBL/GenBank/DDBJ databases">
        <authorList>
            <person name="Hyden B.L."/>
            <person name="Feng K."/>
            <person name="Yates T."/>
            <person name="Jawdy S."/>
            <person name="Smart L.B."/>
            <person name="Muchero W."/>
        </authorList>
    </citation>
    <scope>NUCLEOTIDE SEQUENCE</scope>
    <source>
        <tissue evidence="2">Shoot tip</tissue>
    </source>
</reference>
<dbReference type="EMBL" id="JAPFFK010000016">
    <property type="protein sequence ID" value="KAJ6706591.1"/>
    <property type="molecule type" value="Genomic_DNA"/>
</dbReference>
<evidence type="ECO:0000313" key="3">
    <source>
        <dbReference type="Proteomes" id="UP001151532"/>
    </source>
</evidence>
<comment type="caution">
    <text evidence="2">The sequence shown here is derived from an EMBL/GenBank/DDBJ whole genome shotgun (WGS) entry which is preliminary data.</text>
</comment>
<evidence type="ECO:0000313" key="2">
    <source>
        <dbReference type="EMBL" id="KAJ6706591.1"/>
    </source>
</evidence>
<feature type="compositionally biased region" description="Acidic residues" evidence="1">
    <location>
        <begin position="93"/>
        <end position="107"/>
    </location>
</feature>
<sequence length="196" mass="21601">MVVQHQDRYGKAKNKLHNLAISDQSFPLWPHAHCTPKGVDKFKNFGEVEYVGPEKERPGWRGVGREANDVAEVRACGGGDDGEGAAKGHDEGDKEEGEAVEGCDGFEDVGSSEGRRERDSGEKECEEEVGGNCEGEELVGGAEGSRAACSGVGGRRGWGWGWGWEEYRFVDAESVWWWFRKRSYLSGVDRQASLLF</sequence>
<name>A0A9Q0QHB5_SALPP</name>
<dbReference type="AlphaFoldDB" id="A0A9Q0QHB5"/>
<organism evidence="2 3">
    <name type="scientific">Salix purpurea</name>
    <name type="common">Purple osier willow</name>
    <dbReference type="NCBI Taxonomy" id="77065"/>
    <lineage>
        <taxon>Eukaryota</taxon>
        <taxon>Viridiplantae</taxon>
        <taxon>Streptophyta</taxon>
        <taxon>Embryophyta</taxon>
        <taxon>Tracheophyta</taxon>
        <taxon>Spermatophyta</taxon>
        <taxon>Magnoliopsida</taxon>
        <taxon>eudicotyledons</taxon>
        <taxon>Gunneridae</taxon>
        <taxon>Pentapetalae</taxon>
        <taxon>rosids</taxon>
        <taxon>fabids</taxon>
        <taxon>Malpighiales</taxon>
        <taxon>Salicaceae</taxon>
        <taxon>Saliceae</taxon>
        <taxon>Salix</taxon>
    </lineage>
</organism>
<feature type="region of interest" description="Disordered" evidence="1">
    <location>
        <begin position="76"/>
        <end position="130"/>
    </location>
</feature>
<gene>
    <name evidence="2" type="ORF">OIU79_011100</name>
</gene>
<accession>A0A9Q0QHB5</accession>
<protein>
    <submittedName>
        <fullName evidence="2">Uncharacterized protein</fullName>
    </submittedName>
</protein>
<proteinExistence type="predicted"/>
<feature type="compositionally biased region" description="Basic and acidic residues" evidence="1">
    <location>
        <begin position="113"/>
        <end position="123"/>
    </location>
</feature>
<dbReference type="OrthoDB" id="850987at2759"/>